<evidence type="ECO:0000256" key="3">
    <source>
        <dbReference type="ARBA" id="ARBA00022741"/>
    </source>
</evidence>
<keyword evidence="5 7" id="KW-1133">Transmembrane helix</keyword>
<dbReference type="InterPro" id="IPR036640">
    <property type="entry name" value="ABC1_TM_sf"/>
</dbReference>
<dbReference type="PROSITE" id="PS50929">
    <property type="entry name" value="ABC_TM1F"/>
    <property type="match status" value="1"/>
</dbReference>
<feature type="domain" description="ABC transmembrane type-1" evidence="9">
    <location>
        <begin position="14"/>
        <end position="298"/>
    </location>
</feature>
<comment type="caution">
    <text evidence="10">The sequence shown here is derived from an EMBL/GenBank/DDBJ whole genome shotgun (WGS) entry which is preliminary data.</text>
</comment>
<dbReference type="GO" id="GO:0005886">
    <property type="term" value="C:plasma membrane"/>
    <property type="evidence" value="ECO:0007669"/>
    <property type="project" value="UniProtKB-SubCell"/>
</dbReference>
<gene>
    <name evidence="10" type="ORF">BEI59_23485</name>
</gene>
<evidence type="ECO:0000313" key="10">
    <source>
        <dbReference type="EMBL" id="ODR46988.1"/>
    </source>
</evidence>
<evidence type="ECO:0000259" key="9">
    <source>
        <dbReference type="PROSITE" id="PS50929"/>
    </source>
</evidence>
<dbReference type="InterPro" id="IPR003439">
    <property type="entry name" value="ABC_transporter-like_ATP-bd"/>
</dbReference>
<evidence type="ECO:0000256" key="1">
    <source>
        <dbReference type="ARBA" id="ARBA00004651"/>
    </source>
</evidence>
<name>A0A1E3UCB8_9FIRM</name>
<feature type="transmembrane region" description="Helical" evidence="7">
    <location>
        <begin position="54"/>
        <end position="74"/>
    </location>
</feature>
<keyword evidence="4" id="KW-0067">ATP-binding</keyword>
<keyword evidence="3" id="KW-0547">Nucleotide-binding</keyword>
<dbReference type="Proteomes" id="UP000094271">
    <property type="component" value="Unassembled WGS sequence"/>
</dbReference>
<dbReference type="InterPro" id="IPR003593">
    <property type="entry name" value="AAA+_ATPase"/>
</dbReference>
<dbReference type="GO" id="GO:0140359">
    <property type="term" value="F:ABC-type transporter activity"/>
    <property type="evidence" value="ECO:0007669"/>
    <property type="project" value="InterPro"/>
</dbReference>
<dbReference type="InterPro" id="IPR011527">
    <property type="entry name" value="ABC1_TM_dom"/>
</dbReference>
<evidence type="ECO:0000259" key="8">
    <source>
        <dbReference type="PROSITE" id="PS50893"/>
    </source>
</evidence>
<dbReference type="Pfam" id="PF00664">
    <property type="entry name" value="ABC_membrane"/>
    <property type="match status" value="1"/>
</dbReference>
<reference evidence="10 11" key="1">
    <citation type="submission" date="2016-08" db="EMBL/GenBank/DDBJ databases">
        <authorList>
            <person name="Seilhamer J.J."/>
        </authorList>
    </citation>
    <scope>NUCLEOTIDE SEQUENCE [LARGE SCALE GENOMIC DNA]</scope>
    <source>
        <strain evidence="10 11">NML150140-1</strain>
    </source>
</reference>
<protein>
    <recommendedName>
        <fullName evidence="12">ABC transporter ATP-binding protein</fullName>
    </recommendedName>
</protein>
<dbReference type="GO" id="GO:0016887">
    <property type="term" value="F:ATP hydrolysis activity"/>
    <property type="evidence" value="ECO:0007669"/>
    <property type="project" value="InterPro"/>
</dbReference>
<dbReference type="PROSITE" id="PS50893">
    <property type="entry name" value="ABC_TRANSPORTER_2"/>
    <property type="match status" value="1"/>
</dbReference>
<dbReference type="RefSeq" id="WP_069432006.1">
    <property type="nucleotide sequence ID" value="NZ_MEHA01000021.1"/>
</dbReference>
<evidence type="ECO:0000256" key="2">
    <source>
        <dbReference type="ARBA" id="ARBA00022692"/>
    </source>
</evidence>
<feature type="transmembrane region" description="Helical" evidence="7">
    <location>
        <begin position="12"/>
        <end position="34"/>
    </location>
</feature>
<dbReference type="InterPro" id="IPR039421">
    <property type="entry name" value="Type_1_exporter"/>
</dbReference>
<dbReference type="SUPFAM" id="SSF90123">
    <property type="entry name" value="ABC transporter transmembrane region"/>
    <property type="match status" value="1"/>
</dbReference>
<dbReference type="AlphaFoldDB" id="A0A1E3UCB8"/>
<proteinExistence type="predicted"/>
<dbReference type="EMBL" id="MEHA01000021">
    <property type="protein sequence ID" value="ODR46988.1"/>
    <property type="molecule type" value="Genomic_DNA"/>
</dbReference>
<comment type="subcellular location">
    <subcellularLocation>
        <location evidence="1">Cell membrane</location>
        <topology evidence="1">Multi-pass membrane protein</topology>
    </subcellularLocation>
</comment>
<accession>A0A1E3UCB8</accession>
<evidence type="ECO:0000256" key="5">
    <source>
        <dbReference type="ARBA" id="ARBA00022989"/>
    </source>
</evidence>
<dbReference type="InterPro" id="IPR017871">
    <property type="entry name" value="ABC_transporter-like_CS"/>
</dbReference>
<dbReference type="PROSITE" id="PS00211">
    <property type="entry name" value="ABC_TRANSPORTER_1"/>
    <property type="match status" value="1"/>
</dbReference>
<sequence>MVKNVLYKLKGLIAVYIIMGLVSQLMNVLSIVYFQRIIDILSEIKNKADITDYIIIPLLLYAITTIACCILNYADNYPSTKIENRIYYNFKLLAIDKVSKINFLDYANYGTGKIIQIVENGSEAGKNILFGFFIEIFYSLVPGLLFSLIVLGTYSIRIMFVIGIGYVVIFIVSNLMLKKLYNIKEKVLIETEWTSNKYVRALMETMIFRVNRKYKQEKADIGKAYDEIIKSETKVVMIHEFFFAFFYLLVIFVKIIIIIMGIWKLNISLGKIVALVMLVDNIYSPISEFNIMYVKYNLDKVAYNRYVNFLSLKDDTNLFNGIELMEKPFKIKAVNFSAGYGRRDAVHNLSYEMEAGKKYAIVGKSGAGKSTFVKTLLGIIKGTKGNLFINESDISTINLDKYYQYISYVSQDAPIFDGTILENITMNKEYAQEEIWRVLDMVLLKEKIEGLDKKLDTNIGEKGIKLSGGEKQKLAIARVLLQDASVIILDEATASMDYLSEEKVLQNLFSEKKDSLILLITHRLKAIEFVDKIFLLENGEIREEGSFAQLIKNRSNFYELWNKHAEQQMK</sequence>
<keyword evidence="6 7" id="KW-0472">Membrane</keyword>
<organism evidence="10 11">
    <name type="scientific">Eisenbergiella tayi</name>
    <dbReference type="NCBI Taxonomy" id="1432052"/>
    <lineage>
        <taxon>Bacteria</taxon>
        <taxon>Bacillati</taxon>
        <taxon>Bacillota</taxon>
        <taxon>Clostridia</taxon>
        <taxon>Lachnospirales</taxon>
        <taxon>Lachnospiraceae</taxon>
        <taxon>Eisenbergiella</taxon>
    </lineage>
</organism>
<dbReference type="PANTHER" id="PTHR24221">
    <property type="entry name" value="ATP-BINDING CASSETTE SUB-FAMILY B"/>
    <property type="match status" value="1"/>
</dbReference>
<feature type="transmembrane region" description="Helical" evidence="7">
    <location>
        <begin position="156"/>
        <end position="177"/>
    </location>
</feature>
<dbReference type="SMART" id="SM00382">
    <property type="entry name" value="AAA"/>
    <property type="match status" value="1"/>
</dbReference>
<evidence type="ECO:0000256" key="4">
    <source>
        <dbReference type="ARBA" id="ARBA00022840"/>
    </source>
</evidence>
<evidence type="ECO:0000256" key="6">
    <source>
        <dbReference type="ARBA" id="ARBA00023136"/>
    </source>
</evidence>
<dbReference type="SUPFAM" id="SSF52540">
    <property type="entry name" value="P-loop containing nucleoside triphosphate hydrolases"/>
    <property type="match status" value="1"/>
</dbReference>
<feature type="transmembrane region" description="Helical" evidence="7">
    <location>
        <begin position="241"/>
        <end position="263"/>
    </location>
</feature>
<dbReference type="Gene3D" id="3.40.50.300">
    <property type="entry name" value="P-loop containing nucleotide triphosphate hydrolases"/>
    <property type="match status" value="1"/>
</dbReference>
<feature type="transmembrane region" description="Helical" evidence="7">
    <location>
        <begin position="128"/>
        <end position="150"/>
    </location>
</feature>
<keyword evidence="2 7" id="KW-0812">Transmembrane</keyword>
<dbReference type="Pfam" id="PF00005">
    <property type="entry name" value="ABC_tran"/>
    <property type="match status" value="1"/>
</dbReference>
<dbReference type="InterPro" id="IPR027417">
    <property type="entry name" value="P-loop_NTPase"/>
</dbReference>
<feature type="domain" description="ABC transporter" evidence="8">
    <location>
        <begin position="329"/>
        <end position="563"/>
    </location>
</feature>
<evidence type="ECO:0008006" key="12">
    <source>
        <dbReference type="Google" id="ProtNLM"/>
    </source>
</evidence>
<dbReference type="GO" id="GO:0034040">
    <property type="term" value="F:ATPase-coupled lipid transmembrane transporter activity"/>
    <property type="evidence" value="ECO:0007669"/>
    <property type="project" value="TreeGrafter"/>
</dbReference>
<evidence type="ECO:0000313" key="11">
    <source>
        <dbReference type="Proteomes" id="UP000094271"/>
    </source>
</evidence>
<dbReference type="Gene3D" id="1.20.1560.10">
    <property type="entry name" value="ABC transporter type 1, transmembrane domain"/>
    <property type="match status" value="1"/>
</dbReference>
<dbReference type="PANTHER" id="PTHR24221:SF653">
    <property type="entry name" value="TRANSPORT ATP-BINDING PROTEIN CYDC"/>
    <property type="match status" value="1"/>
</dbReference>
<evidence type="ECO:0000256" key="7">
    <source>
        <dbReference type="SAM" id="Phobius"/>
    </source>
</evidence>
<dbReference type="GO" id="GO:0005524">
    <property type="term" value="F:ATP binding"/>
    <property type="evidence" value="ECO:0007669"/>
    <property type="project" value="UniProtKB-KW"/>
</dbReference>